<dbReference type="PANTHER" id="PTHR43280:SF29">
    <property type="entry name" value="ARAC-FAMILY TRANSCRIPTIONAL REGULATOR"/>
    <property type="match status" value="1"/>
</dbReference>
<accession>A0A2T5BX94</accession>
<dbReference type="Gene3D" id="1.10.10.60">
    <property type="entry name" value="Homeodomain-like"/>
    <property type="match status" value="1"/>
</dbReference>
<feature type="transmembrane region" description="Helical" evidence="4">
    <location>
        <begin position="6"/>
        <end position="22"/>
    </location>
</feature>
<keyword evidence="3" id="KW-0804">Transcription</keyword>
<organism evidence="6 7">
    <name type="scientific">Mangrovibacterium marinum</name>
    <dbReference type="NCBI Taxonomy" id="1639118"/>
    <lineage>
        <taxon>Bacteria</taxon>
        <taxon>Pseudomonadati</taxon>
        <taxon>Bacteroidota</taxon>
        <taxon>Bacteroidia</taxon>
        <taxon>Marinilabiliales</taxon>
        <taxon>Prolixibacteraceae</taxon>
        <taxon>Mangrovibacterium</taxon>
    </lineage>
</organism>
<dbReference type="AlphaFoldDB" id="A0A2T5BX94"/>
<feature type="transmembrane region" description="Helical" evidence="4">
    <location>
        <begin position="97"/>
        <end position="117"/>
    </location>
</feature>
<protein>
    <submittedName>
        <fullName evidence="6">AraC family transcriptional regulator</fullName>
    </submittedName>
</protein>
<dbReference type="GO" id="GO:0043565">
    <property type="term" value="F:sequence-specific DNA binding"/>
    <property type="evidence" value="ECO:0007669"/>
    <property type="project" value="InterPro"/>
</dbReference>
<name>A0A2T5BX94_9BACT</name>
<dbReference type="EMBL" id="QAAD01000031">
    <property type="protein sequence ID" value="PTN04486.1"/>
    <property type="molecule type" value="Genomic_DNA"/>
</dbReference>
<dbReference type="InterPro" id="IPR018060">
    <property type="entry name" value="HTH_AraC"/>
</dbReference>
<feature type="transmembrane region" description="Helical" evidence="4">
    <location>
        <begin position="177"/>
        <end position="199"/>
    </location>
</feature>
<keyword evidence="4" id="KW-0472">Membrane</keyword>
<evidence type="ECO:0000256" key="2">
    <source>
        <dbReference type="ARBA" id="ARBA00023125"/>
    </source>
</evidence>
<dbReference type="SMART" id="SM00342">
    <property type="entry name" value="HTH_ARAC"/>
    <property type="match status" value="1"/>
</dbReference>
<dbReference type="Pfam" id="PF12833">
    <property type="entry name" value="HTH_18"/>
    <property type="match status" value="1"/>
</dbReference>
<reference evidence="6 7" key="1">
    <citation type="submission" date="2018-04" db="EMBL/GenBank/DDBJ databases">
        <title>Genomic Encyclopedia of Archaeal and Bacterial Type Strains, Phase II (KMG-II): from individual species to whole genera.</title>
        <authorList>
            <person name="Goeker M."/>
        </authorList>
    </citation>
    <scope>NUCLEOTIDE SEQUENCE [LARGE SCALE GENOMIC DNA]</scope>
    <source>
        <strain evidence="6 7">DSM 28823</strain>
    </source>
</reference>
<evidence type="ECO:0000259" key="5">
    <source>
        <dbReference type="PROSITE" id="PS01124"/>
    </source>
</evidence>
<keyword evidence="1" id="KW-0805">Transcription regulation</keyword>
<evidence type="ECO:0000256" key="3">
    <source>
        <dbReference type="ARBA" id="ARBA00023163"/>
    </source>
</evidence>
<dbReference type="PANTHER" id="PTHR43280">
    <property type="entry name" value="ARAC-FAMILY TRANSCRIPTIONAL REGULATOR"/>
    <property type="match status" value="1"/>
</dbReference>
<dbReference type="SUPFAM" id="SSF46689">
    <property type="entry name" value="Homeodomain-like"/>
    <property type="match status" value="1"/>
</dbReference>
<comment type="caution">
    <text evidence="6">The sequence shown here is derived from an EMBL/GenBank/DDBJ whole genome shotgun (WGS) entry which is preliminary data.</text>
</comment>
<dbReference type="PROSITE" id="PS01124">
    <property type="entry name" value="HTH_ARAC_FAMILY_2"/>
    <property type="match status" value="1"/>
</dbReference>
<dbReference type="PRINTS" id="PR00032">
    <property type="entry name" value="HTHARAC"/>
</dbReference>
<feature type="transmembrane region" description="Helical" evidence="4">
    <location>
        <begin position="34"/>
        <end position="50"/>
    </location>
</feature>
<sequence>MLDAFLHINIAQTLFAAILIVVTKRPLNITDKLLSAWLIFVMCSFIMKLINIDFQDQFEFDLIGRGAIITLSFPSFLYLYVKYLISGVDKFKPFDLVHFLPFVFISFYVLFLSYYNPKFSALLYSDGDIGLLLILFGIISISTFAIYGYITIRQLNQYRKIVDNLYSFHNTNVSLKWLWTLVLIFYSYYFLAIIINGFNKVVGIDFKMSNILIPVYTFFIYVISFRGYVQPRLLAQKEEVEDDKPKESYQKSGLKRNDAVKYAQTITKLMQVEKLWLNPEVNLKEISQHTGIQQHYITQILNEQLNKNLYTFVNEFRANEVIRLFKEEKYKNWSIIAIAFEAGFNSKSSFNTFFKKFTGKTPSEYRKELASG</sequence>
<gene>
    <name evidence="6" type="ORF">C8N47_13121</name>
</gene>
<keyword evidence="2" id="KW-0238">DNA-binding</keyword>
<dbReference type="InterPro" id="IPR009057">
    <property type="entry name" value="Homeodomain-like_sf"/>
</dbReference>
<evidence type="ECO:0000313" key="6">
    <source>
        <dbReference type="EMBL" id="PTN04486.1"/>
    </source>
</evidence>
<keyword evidence="4" id="KW-1133">Transmembrane helix</keyword>
<feature type="transmembrane region" description="Helical" evidence="4">
    <location>
        <begin position="62"/>
        <end position="85"/>
    </location>
</feature>
<dbReference type="InterPro" id="IPR020449">
    <property type="entry name" value="Tscrpt_reg_AraC-type_HTH"/>
</dbReference>
<dbReference type="Proteomes" id="UP000243525">
    <property type="component" value="Unassembled WGS sequence"/>
</dbReference>
<evidence type="ECO:0000256" key="1">
    <source>
        <dbReference type="ARBA" id="ARBA00023015"/>
    </source>
</evidence>
<dbReference type="OrthoDB" id="1007602at2"/>
<proteinExistence type="predicted"/>
<evidence type="ECO:0000313" key="7">
    <source>
        <dbReference type="Proteomes" id="UP000243525"/>
    </source>
</evidence>
<evidence type="ECO:0000256" key="4">
    <source>
        <dbReference type="SAM" id="Phobius"/>
    </source>
</evidence>
<feature type="transmembrane region" description="Helical" evidence="4">
    <location>
        <begin position="129"/>
        <end position="150"/>
    </location>
</feature>
<feature type="domain" description="HTH araC/xylS-type" evidence="5">
    <location>
        <begin position="267"/>
        <end position="368"/>
    </location>
</feature>
<keyword evidence="4" id="KW-0812">Transmembrane</keyword>
<dbReference type="GO" id="GO:0003700">
    <property type="term" value="F:DNA-binding transcription factor activity"/>
    <property type="evidence" value="ECO:0007669"/>
    <property type="project" value="InterPro"/>
</dbReference>
<dbReference type="RefSeq" id="WP_107823873.1">
    <property type="nucleotide sequence ID" value="NZ_QAAD01000031.1"/>
</dbReference>
<feature type="transmembrane region" description="Helical" evidence="4">
    <location>
        <begin position="211"/>
        <end position="229"/>
    </location>
</feature>
<keyword evidence="7" id="KW-1185">Reference proteome</keyword>